<evidence type="ECO:0000259" key="5">
    <source>
        <dbReference type="Pfam" id="PF21789"/>
    </source>
</evidence>
<evidence type="ECO:0000313" key="6">
    <source>
        <dbReference type="EMBL" id="KAF0712472.1"/>
    </source>
</evidence>
<dbReference type="InterPro" id="IPR048367">
    <property type="entry name" value="TNP-like_RNaseH_C"/>
</dbReference>
<evidence type="ECO:0000259" key="4">
    <source>
        <dbReference type="Pfam" id="PF21788"/>
    </source>
</evidence>
<evidence type="ECO:0000256" key="1">
    <source>
        <dbReference type="SAM" id="Coils"/>
    </source>
</evidence>
<evidence type="ECO:0000313" key="7">
    <source>
        <dbReference type="Proteomes" id="UP000478052"/>
    </source>
</evidence>
<dbReference type="InterPro" id="IPR021896">
    <property type="entry name" value="THAP9-like_HTH"/>
</dbReference>
<protein>
    <recommendedName>
        <fullName evidence="8">THAP-type domain-containing protein</fullName>
    </recommendedName>
</protein>
<dbReference type="Pfam" id="PF21787">
    <property type="entry name" value="TNP-like_RNaseH_N"/>
    <property type="match status" value="1"/>
</dbReference>
<sequence>MDVYLVNSTKLNCHNRPGETSTSNNDDQINILNKDVPNTNNHDLPSILDLSSDLSGIHNLNFKIQSPAKKNSKSSGILASVSVTRKSHLTPTSKKLYIEAKKLQRKNRILNKQSSNIRTRLKLAEQFVQKNNEFEILAEKMRNQEKKPKGKRFTVDVKILALTIFKQSPKAYRYLSTIFSLPSRGTISKLFTNIPFDTGINSHIIEHLKYQSEHLKLEDKLCTLIFDEMALDTNFQYDQHADVIYGFEDFGRHHRNYAIADHVLVFMLRGIKKKWKQPIAYYFHKGTTKTKYLSQCIKDVVKAINSTGLQIVATVCDQGSTNVSAISLLKKDTLLYCQQNHLENQYEGFIIEGREILPIFDPPHLLKCIRNNLLSKDVIFKWKSDLPEKAAWCHIIDLYKHDKDNEIYDLRALPKITENHVIPDRIKKMKVVFASQVFSHRMASTMKLVYSNDPSKDIFDSVNGSTLYSKDGKELRCAIKIGSSHIAFWNEAIQVFESMGFINKNNCKIIPPCVKNWIVTLRSLKYLWSKLLNLNFKNINQDPLENFFGKIRSQGLRNINPTCWHFIHSFKTLLINNLTSIKSLGSNCEEDDSCGILSNLKKFLFYTPENSVNNNEIQTVIPYYNINHSSPTNTDQDMTLGYVAGYLAKTIFKKIKKCSTCTKELIGNNNNLLIDVRNYVQRKALHHPSTSFSKLITNILSMFGTVIHEIIHLHSLSKTLTLLIELYIDFDCFTCELHNWRT</sequence>
<keyword evidence="7" id="KW-1185">Reference proteome</keyword>
<feature type="domain" description="Transposable element P transposase-like RNase H C-terminal" evidence="5">
    <location>
        <begin position="539"/>
        <end position="571"/>
    </location>
</feature>
<comment type="caution">
    <text evidence="6">The sequence shown here is derived from an EMBL/GenBank/DDBJ whole genome shotgun (WGS) entry which is preliminary data.</text>
</comment>
<evidence type="ECO:0000259" key="3">
    <source>
        <dbReference type="Pfam" id="PF21787"/>
    </source>
</evidence>
<dbReference type="EMBL" id="VUJU01010913">
    <property type="protein sequence ID" value="KAF0712472.1"/>
    <property type="molecule type" value="Genomic_DNA"/>
</dbReference>
<dbReference type="InterPro" id="IPR048365">
    <property type="entry name" value="TNP-like_RNaseH_N"/>
</dbReference>
<dbReference type="InterPro" id="IPR048366">
    <property type="entry name" value="TNP-like_GBD"/>
</dbReference>
<dbReference type="Pfam" id="PF21789">
    <property type="entry name" value="TNP-like_RNaseH_C"/>
    <property type="match status" value="1"/>
</dbReference>
<feature type="domain" description="THAP9-like helix-turn-helix" evidence="2">
    <location>
        <begin position="134"/>
        <end position="189"/>
    </location>
</feature>
<dbReference type="AlphaFoldDB" id="A0A6G0VZP6"/>
<dbReference type="Pfam" id="PF21788">
    <property type="entry name" value="TNP-like_GBD"/>
    <property type="match status" value="1"/>
</dbReference>
<name>A0A6G0VZP6_APHCR</name>
<dbReference type="Proteomes" id="UP000478052">
    <property type="component" value="Unassembled WGS sequence"/>
</dbReference>
<reference evidence="6 7" key="1">
    <citation type="submission" date="2019-08" db="EMBL/GenBank/DDBJ databases">
        <title>Whole genome of Aphis craccivora.</title>
        <authorList>
            <person name="Voronova N.V."/>
            <person name="Shulinski R.S."/>
            <person name="Bandarenka Y.V."/>
            <person name="Zhorov D.G."/>
            <person name="Warner D."/>
        </authorList>
    </citation>
    <scope>NUCLEOTIDE SEQUENCE [LARGE SCALE GENOMIC DNA]</scope>
    <source>
        <strain evidence="6">180601</strain>
        <tissue evidence="6">Whole Body</tissue>
    </source>
</reference>
<dbReference type="Pfam" id="PF12017">
    <property type="entry name" value="Tnp_P_element"/>
    <property type="match status" value="1"/>
</dbReference>
<keyword evidence="1" id="KW-0175">Coiled coil</keyword>
<proteinExistence type="predicted"/>
<gene>
    <name evidence="6" type="ORF">FWK35_00030948</name>
</gene>
<evidence type="ECO:0000259" key="2">
    <source>
        <dbReference type="Pfam" id="PF12017"/>
    </source>
</evidence>
<evidence type="ECO:0008006" key="8">
    <source>
        <dbReference type="Google" id="ProtNLM"/>
    </source>
</evidence>
<organism evidence="6 7">
    <name type="scientific">Aphis craccivora</name>
    <name type="common">Cowpea aphid</name>
    <dbReference type="NCBI Taxonomy" id="307492"/>
    <lineage>
        <taxon>Eukaryota</taxon>
        <taxon>Metazoa</taxon>
        <taxon>Ecdysozoa</taxon>
        <taxon>Arthropoda</taxon>
        <taxon>Hexapoda</taxon>
        <taxon>Insecta</taxon>
        <taxon>Pterygota</taxon>
        <taxon>Neoptera</taxon>
        <taxon>Paraneoptera</taxon>
        <taxon>Hemiptera</taxon>
        <taxon>Sternorrhyncha</taxon>
        <taxon>Aphidomorpha</taxon>
        <taxon>Aphidoidea</taxon>
        <taxon>Aphididae</taxon>
        <taxon>Aphidini</taxon>
        <taxon>Aphis</taxon>
        <taxon>Aphis</taxon>
    </lineage>
</organism>
<feature type="coiled-coil region" evidence="1">
    <location>
        <begin position="93"/>
        <end position="147"/>
    </location>
</feature>
<feature type="domain" description="Transposable element P transposase-like RNase H" evidence="3">
    <location>
        <begin position="197"/>
        <end position="329"/>
    </location>
</feature>
<feature type="domain" description="Transposable element P transposase-like GTP-binding insertion" evidence="4">
    <location>
        <begin position="364"/>
        <end position="451"/>
    </location>
</feature>
<dbReference type="OrthoDB" id="6616236at2759"/>
<accession>A0A6G0VZP6</accession>